<keyword evidence="1" id="KW-0472">Membrane</keyword>
<gene>
    <name evidence="2" type="ORF">E2L08_01230</name>
</gene>
<keyword evidence="3" id="KW-1185">Reference proteome</keyword>
<organism evidence="2 3">
    <name type="scientific">Palleronia sediminis</name>
    <dbReference type="NCBI Taxonomy" id="2547833"/>
    <lineage>
        <taxon>Bacteria</taxon>
        <taxon>Pseudomonadati</taxon>
        <taxon>Pseudomonadota</taxon>
        <taxon>Alphaproteobacteria</taxon>
        <taxon>Rhodobacterales</taxon>
        <taxon>Roseobacteraceae</taxon>
        <taxon>Palleronia</taxon>
    </lineage>
</organism>
<keyword evidence="1" id="KW-1133">Transmembrane helix</keyword>
<feature type="transmembrane region" description="Helical" evidence="1">
    <location>
        <begin position="43"/>
        <end position="62"/>
    </location>
</feature>
<evidence type="ECO:0000256" key="1">
    <source>
        <dbReference type="SAM" id="Phobius"/>
    </source>
</evidence>
<sequence length="68" mass="7354">MSEARLTELERRIGALEMRGAVDEVHRVNVEQRLGAIEDTLKWLVRLVLGAVILGGIGYGLGGGLMPP</sequence>
<accession>A0A4R6AQX9</accession>
<dbReference type="EMBL" id="SNAA01000001">
    <property type="protein sequence ID" value="TDL84123.1"/>
    <property type="molecule type" value="Genomic_DNA"/>
</dbReference>
<comment type="caution">
    <text evidence="2">The sequence shown here is derived from an EMBL/GenBank/DDBJ whole genome shotgun (WGS) entry which is preliminary data.</text>
</comment>
<dbReference type="AlphaFoldDB" id="A0A4R6AQX9"/>
<evidence type="ECO:0000313" key="2">
    <source>
        <dbReference type="EMBL" id="TDL84123.1"/>
    </source>
</evidence>
<evidence type="ECO:0000313" key="3">
    <source>
        <dbReference type="Proteomes" id="UP000295701"/>
    </source>
</evidence>
<dbReference type="RefSeq" id="WP_133395222.1">
    <property type="nucleotide sequence ID" value="NZ_SNAA01000001.1"/>
</dbReference>
<proteinExistence type="predicted"/>
<name>A0A4R6AQX9_9RHOB</name>
<dbReference type="Proteomes" id="UP000295701">
    <property type="component" value="Unassembled WGS sequence"/>
</dbReference>
<dbReference type="OrthoDB" id="7652337at2"/>
<keyword evidence="1" id="KW-0812">Transmembrane</keyword>
<reference evidence="2 3" key="1">
    <citation type="submission" date="2019-03" db="EMBL/GenBank/DDBJ databases">
        <title>Primorskyibacter sp. SS33 isolated from sediments.</title>
        <authorList>
            <person name="Xunke S."/>
        </authorList>
    </citation>
    <scope>NUCLEOTIDE SEQUENCE [LARGE SCALE GENOMIC DNA]</scope>
    <source>
        <strain evidence="2 3">SS33</strain>
    </source>
</reference>
<protein>
    <submittedName>
        <fullName evidence="2">Pseudouridine synthase</fullName>
    </submittedName>
</protein>